<protein>
    <recommendedName>
        <fullName evidence="5">GTPase HflX</fullName>
    </recommendedName>
    <alternativeName>
        <fullName evidence="5">GTP-binding protein HflX</fullName>
    </alternativeName>
</protein>
<sequence length="556" mass="63273">MQRLKKLSERRIRENVIVTPEVSRTLTELSLEISRQIGIMIDRNGYVTHVIVGSDSSIDIPWLDRIRTSEARLRGIRLVHSHLKDESLNQEDLTDLALLRLDYITAVTVDDKGLPKAYYSAHVNPEDEEGEPWTILPKRNPGQLSEGILEEIQEIEGRMARYRRNLKGAQKENRAFLVGVYPEQTRGRQPSQSIAELKELCRSAGVHVVDSFIQRKNRLDPATVLGKGKLEEIVLKAIQKQVEVLVFDLELSPSQAKKISDYADLKVIDRTQLILDIFARNAKSRDGKLQVELAQLKYLKGRLSELDDNMSRLTGGIGGRGPGETKLEIGKRRVEERISRLEQELKSLKKRREVARRRRKKNEIPVCGIVGYTNAGKSTLLNAMTNSSVLSEDKLFATLDPTSRRMRFPEEREIIISDTVGFIHDLPPELSNAFKATLEELGDSDLLLHVIDISNPEFRTQMEAVETILEDLGLSDIPRILVFNKIDGLPEEARNELLREADADTIYVSAIKGFGLDNLLARIEEKIYSQAEAKLRERRLWEENEEFEETAEETLV</sequence>
<feature type="coiled-coil region" evidence="6">
    <location>
        <begin position="145"/>
        <end position="172"/>
    </location>
</feature>
<dbReference type="Gene3D" id="3.40.50.11060">
    <property type="entry name" value="GTPase HflX, N-terminal domain"/>
    <property type="match status" value="1"/>
</dbReference>
<feature type="coiled-coil region" evidence="6">
    <location>
        <begin position="324"/>
        <end position="358"/>
    </location>
</feature>
<keyword evidence="2 5" id="KW-0547">Nucleotide-binding</keyword>
<dbReference type="InterPro" id="IPR042108">
    <property type="entry name" value="GTPase_HflX_N_sf"/>
</dbReference>
<gene>
    <name evidence="5 8" type="primary">hflX</name>
    <name evidence="8" type="ORF">ACE5IX_01940</name>
</gene>
<dbReference type="NCBIfam" id="TIGR03156">
    <property type="entry name" value="GTP_HflX"/>
    <property type="match status" value="1"/>
</dbReference>
<evidence type="ECO:0000256" key="1">
    <source>
        <dbReference type="ARBA" id="ARBA00022723"/>
    </source>
</evidence>
<evidence type="ECO:0000256" key="3">
    <source>
        <dbReference type="ARBA" id="ARBA00022842"/>
    </source>
</evidence>
<evidence type="ECO:0000313" key="8">
    <source>
        <dbReference type="EMBL" id="MFB5735253.1"/>
    </source>
</evidence>
<dbReference type="PANTHER" id="PTHR10229">
    <property type="entry name" value="GTP-BINDING PROTEIN HFLX"/>
    <property type="match status" value="1"/>
</dbReference>
<keyword evidence="3" id="KW-0460">Magnesium</keyword>
<comment type="caution">
    <text evidence="8">The sequence shown here is derived from an EMBL/GenBank/DDBJ whole genome shotgun (WGS) entry which is preliminary data.</text>
</comment>
<reference evidence="8 9" key="1">
    <citation type="submission" date="2024-09" db="EMBL/GenBank/DDBJ databases">
        <title>Taxonomic and Genotyping Characterization of Leptospira Strains isolated from Multiple Sources in Colombia highlights the importance of intermediate species.</title>
        <authorList>
            <person name="Torres Higuera L."/>
            <person name="Rojas Tapias D."/>
            <person name="Jimenez Velasquez S."/>
            <person name="Renjifo Ibanez C."/>
        </authorList>
    </citation>
    <scope>NUCLEOTIDE SEQUENCE [LARGE SCALE GENOMIC DNA]</scope>
    <source>
        <strain evidence="8 9">Lep080</strain>
    </source>
</reference>
<evidence type="ECO:0000313" key="9">
    <source>
        <dbReference type="Proteomes" id="UP001580391"/>
    </source>
</evidence>
<organism evidence="8 9">
    <name type="scientific">Leptospira wolffii</name>
    <dbReference type="NCBI Taxonomy" id="409998"/>
    <lineage>
        <taxon>Bacteria</taxon>
        <taxon>Pseudomonadati</taxon>
        <taxon>Spirochaetota</taxon>
        <taxon>Spirochaetia</taxon>
        <taxon>Leptospirales</taxon>
        <taxon>Leptospiraceae</taxon>
        <taxon>Leptospira</taxon>
    </lineage>
</organism>
<dbReference type="InterPro" id="IPR025121">
    <property type="entry name" value="GTPase_HflX_N"/>
</dbReference>
<dbReference type="SUPFAM" id="SSF52540">
    <property type="entry name" value="P-loop containing nucleoside triphosphate hydrolases"/>
    <property type="match status" value="1"/>
</dbReference>
<evidence type="ECO:0000256" key="2">
    <source>
        <dbReference type="ARBA" id="ARBA00022741"/>
    </source>
</evidence>
<comment type="function">
    <text evidence="5">GTPase that associates with the 50S ribosomal subunit and may have a role during protein synthesis or ribosome biogenesis.</text>
</comment>
<dbReference type="InterPro" id="IPR030394">
    <property type="entry name" value="G_HFLX_dom"/>
</dbReference>
<dbReference type="RefSeq" id="WP_375516708.1">
    <property type="nucleotide sequence ID" value="NZ_JBHILI010000001.1"/>
</dbReference>
<dbReference type="Pfam" id="PF13167">
    <property type="entry name" value="GTP-bdg_N"/>
    <property type="match status" value="1"/>
</dbReference>
<dbReference type="Pfam" id="PF01926">
    <property type="entry name" value="MMR_HSR1"/>
    <property type="match status" value="1"/>
</dbReference>
<dbReference type="Gene3D" id="6.10.250.2860">
    <property type="match status" value="1"/>
</dbReference>
<comment type="subunit">
    <text evidence="5">Monomer. Associates with the 50S ribosomal subunit.</text>
</comment>
<comment type="similarity">
    <text evidence="5">Belongs to the TRAFAC class OBG-HflX-like GTPase superfamily. HflX GTPase family.</text>
</comment>
<dbReference type="PROSITE" id="PS51705">
    <property type="entry name" value="G_HFLX"/>
    <property type="match status" value="1"/>
</dbReference>
<dbReference type="InterPro" id="IPR027417">
    <property type="entry name" value="P-loop_NTPase"/>
</dbReference>
<keyword evidence="1" id="KW-0479">Metal-binding</keyword>
<feature type="domain" description="Hflx-type G" evidence="7">
    <location>
        <begin position="365"/>
        <end position="531"/>
    </location>
</feature>
<accession>A0ABV5BIX1</accession>
<dbReference type="PANTHER" id="PTHR10229:SF0">
    <property type="entry name" value="GTP-BINDING PROTEIN 6-RELATED"/>
    <property type="match status" value="1"/>
</dbReference>
<keyword evidence="9" id="KW-1185">Reference proteome</keyword>
<evidence type="ECO:0000256" key="6">
    <source>
        <dbReference type="SAM" id="Coils"/>
    </source>
</evidence>
<dbReference type="InterPro" id="IPR016496">
    <property type="entry name" value="GTPase_HflX"/>
</dbReference>
<evidence type="ECO:0000259" key="7">
    <source>
        <dbReference type="PROSITE" id="PS51705"/>
    </source>
</evidence>
<keyword evidence="6" id="KW-0175">Coiled coil</keyword>
<keyword evidence="4 5" id="KW-0342">GTP-binding</keyword>
<name>A0ABV5BIX1_9LEPT</name>
<dbReference type="Gene3D" id="3.40.50.300">
    <property type="entry name" value="P-loop containing nucleotide triphosphate hydrolases"/>
    <property type="match status" value="1"/>
</dbReference>
<dbReference type="EMBL" id="JBHILJ010000001">
    <property type="protein sequence ID" value="MFB5735253.1"/>
    <property type="molecule type" value="Genomic_DNA"/>
</dbReference>
<dbReference type="InterPro" id="IPR032305">
    <property type="entry name" value="GTP-bd_M"/>
</dbReference>
<proteinExistence type="inferred from homology"/>
<comment type="subcellular location">
    <subcellularLocation>
        <location evidence="5">Cytoplasm</location>
    </subcellularLocation>
    <text evidence="5">May associate with membranes.</text>
</comment>
<keyword evidence="5" id="KW-0963">Cytoplasm</keyword>
<evidence type="ECO:0000256" key="4">
    <source>
        <dbReference type="ARBA" id="ARBA00023134"/>
    </source>
</evidence>
<dbReference type="Proteomes" id="UP001580391">
    <property type="component" value="Unassembled WGS sequence"/>
</dbReference>
<dbReference type="InterPro" id="IPR006073">
    <property type="entry name" value="GTP-bd"/>
</dbReference>
<dbReference type="HAMAP" id="MF_00900">
    <property type="entry name" value="GTPase_HflX"/>
    <property type="match status" value="1"/>
</dbReference>
<evidence type="ECO:0000256" key="5">
    <source>
        <dbReference type="HAMAP-Rule" id="MF_00900"/>
    </source>
</evidence>
<dbReference type="Pfam" id="PF16360">
    <property type="entry name" value="GTP-bdg_M"/>
    <property type="match status" value="1"/>
</dbReference>
<dbReference type="PRINTS" id="PR00326">
    <property type="entry name" value="GTP1OBG"/>
</dbReference>
<dbReference type="CDD" id="cd01878">
    <property type="entry name" value="HflX"/>
    <property type="match status" value="1"/>
</dbReference>